<sequence>MTTINNLTIEQMREIVNSIPVWAREQNGKQIEYSPTHHNLHPHAQIKWVWNDGSITAICLIEQNQPEYWIDLNDLRTAIAKHDEFKVGDLVVCLNRGFNEVDKIREFDSDGYFTTVNGYYCNPRVFRHASPSEIKAGHRLEAERHG</sequence>
<dbReference type="HOGENOM" id="CLU_1773342_0_0_6"/>
<proteinExistence type="predicted"/>
<evidence type="ECO:0000313" key="1">
    <source>
        <dbReference type="EMBL" id="ENV20423.1"/>
    </source>
</evidence>
<comment type="caution">
    <text evidence="1">The sequence shown here is derived from an EMBL/GenBank/DDBJ whole genome shotgun (WGS) entry which is preliminary data.</text>
</comment>
<dbReference type="Proteomes" id="UP000013270">
    <property type="component" value="Unassembled WGS sequence"/>
</dbReference>
<evidence type="ECO:0000313" key="2">
    <source>
        <dbReference type="Proteomes" id="UP000013270"/>
    </source>
</evidence>
<organism evidence="1 2">
    <name type="scientific">Acinetobacter bereziniae NIPH 3</name>
    <dbReference type="NCBI Taxonomy" id="1217651"/>
    <lineage>
        <taxon>Bacteria</taxon>
        <taxon>Pseudomonadati</taxon>
        <taxon>Pseudomonadota</taxon>
        <taxon>Gammaproteobacteria</taxon>
        <taxon>Moraxellales</taxon>
        <taxon>Moraxellaceae</taxon>
        <taxon>Acinetobacter</taxon>
    </lineage>
</organism>
<gene>
    <name evidence="1" type="ORF">F963_03708</name>
</gene>
<dbReference type="EMBL" id="APPK01000049">
    <property type="protein sequence ID" value="ENV20423.1"/>
    <property type="molecule type" value="Genomic_DNA"/>
</dbReference>
<protein>
    <submittedName>
        <fullName evidence="1">Uncharacterized protein</fullName>
    </submittedName>
</protein>
<dbReference type="AlphaFoldDB" id="N8YLH8"/>
<reference evidence="1 2" key="1">
    <citation type="submission" date="2013-02" db="EMBL/GenBank/DDBJ databases">
        <title>The Genome Sequence of Acinetobacter bereziniae NIPH 3.</title>
        <authorList>
            <consortium name="The Broad Institute Genome Sequencing Platform"/>
            <consortium name="The Broad Institute Genome Sequencing Center for Infectious Disease"/>
            <person name="Cerqueira G."/>
            <person name="Feldgarden M."/>
            <person name="Courvalin P."/>
            <person name="Perichon B."/>
            <person name="Grillot-Courvalin C."/>
            <person name="Clermont D."/>
            <person name="Rocha E."/>
            <person name="Yoon E.-J."/>
            <person name="Nemec A."/>
            <person name="Walker B."/>
            <person name="Young S.K."/>
            <person name="Zeng Q."/>
            <person name="Gargeya S."/>
            <person name="Fitzgerald M."/>
            <person name="Haas B."/>
            <person name="Abouelleil A."/>
            <person name="Alvarado L."/>
            <person name="Arachchi H.M."/>
            <person name="Berlin A.M."/>
            <person name="Chapman S.B."/>
            <person name="Dewar J."/>
            <person name="Goldberg J."/>
            <person name="Griggs A."/>
            <person name="Gujja S."/>
            <person name="Hansen M."/>
            <person name="Howarth C."/>
            <person name="Imamovic A."/>
            <person name="Larimer J."/>
            <person name="McCowan C."/>
            <person name="Murphy C."/>
            <person name="Neiman D."/>
            <person name="Pearson M."/>
            <person name="Priest M."/>
            <person name="Roberts A."/>
            <person name="Saif S."/>
            <person name="Shea T."/>
            <person name="Sisk P."/>
            <person name="Sykes S."/>
            <person name="Wortman J."/>
            <person name="Nusbaum C."/>
            <person name="Birren B."/>
        </authorList>
    </citation>
    <scope>NUCLEOTIDE SEQUENCE [LARGE SCALE GENOMIC DNA]</scope>
    <source>
        <strain evidence="1 2">NIPH 3</strain>
    </source>
</reference>
<dbReference type="PATRIC" id="fig|1217651.3.peg.3651"/>
<accession>N8YLH8</accession>
<name>N8YLH8_ACIBZ</name>
<dbReference type="RefSeq" id="WP_004824765.1">
    <property type="nucleotide sequence ID" value="NZ_KB849459.1"/>
</dbReference>